<dbReference type="InterPro" id="IPR044068">
    <property type="entry name" value="CB"/>
</dbReference>
<dbReference type="GO" id="GO:0015074">
    <property type="term" value="P:DNA integration"/>
    <property type="evidence" value="ECO:0007669"/>
    <property type="project" value="UniProtKB-KW"/>
</dbReference>
<dbReference type="InterPro" id="IPR050090">
    <property type="entry name" value="Tyrosine_recombinase_XerCD"/>
</dbReference>
<evidence type="ECO:0000256" key="4">
    <source>
        <dbReference type="ARBA" id="ARBA00023172"/>
    </source>
</evidence>
<gene>
    <name evidence="8" type="ORF">Dthio_PD2895</name>
</gene>
<dbReference type="PANTHER" id="PTHR30349:SF41">
    <property type="entry name" value="INTEGRASE_RECOMBINASE PROTEIN MJ0367-RELATED"/>
    <property type="match status" value="1"/>
</dbReference>
<evidence type="ECO:0000256" key="3">
    <source>
        <dbReference type="ARBA" id="ARBA00023125"/>
    </source>
</evidence>
<evidence type="ECO:0000259" key="7">
    <source>
        <dbReference type="PROSITE" id="PS51900"/>
    </source>
</evidence>
<sequence length="278" mass="31826">MSTSKAVEAFMGYQRINSGEKTIKNYKILLHKFDGHLGEKEISQVTSEDIFNFLVQNTEGQKQSTKRLKFTLIKAFFNFITANVDEKLPNPCHTQVLRKSFRDPTGRQWNILEKDVVDEIIFRTDNPRNRLMLELMARGGMRIGEVLKLRADDLDDRKLFIDRPKSGRQSEVVFIPKKVAERLREYIRSNGISPAERIFPIGYTGARAIVKKSGQAVGINLCPHDLRRHAATYASRAGAPLEIVSKVILRHANLATTQRYLGKVSDTEALHWIENIYR</sequence>
<organism evidence="8 9">
    <name type="scientific">Desulfonatronospira thiodismutans ASO3-1</name>
    <dbReference type="NCBI Taxonomy" id="555779"/>
    <lineage>
        <taxon>Bacteria</taxon>
        <taxon>Pseudomonadati</taxon>
        <taxon>Thermodesulfobacteriota</taxon>
        <taxon>Desulfovibrionia</taxon>
        <taxon>Desulfovibrionales</taxon>
        <taxon>Desulfonatronovibrionaceae</taxon>
        <taxon>Desulfonatronospira</taxon>
    </lineage>
</organism>
<dbReference type="Proteomes" id="UP000005496">
    <property type="component" value="Unassembled WGS sequence"/>
</dbReference>
<comment type="similarity">
    <text evidence="1">Belongs to the 'phage' integrase family.</text>
</comment>
<evidence type="ECO:0000313" key="8">
    <source>
        <dbReference type="EMBL" id="EFI35474.1"/>
    </source>
</evidence>
<dbReference type="InterPro" id="IPR002104">
    <property type="entry name" value="Integrase_catalytic"/>
</dbReference>
<protein>
    <submittedName>
        <fullName evidence="8">Integrase family protein</fullName>
    </submittedName>
</protein>
<dbReference type="Pfam" id="PF02899">
    <property type="entry name" value="Phage_int_SAM_1"/>
    <property type="match status" value="1"/>
</dbReference>
<dbReference type="PANTHER" id="PTHR30349">
    <property type="entry name" value="PHAGE INTEGRASE-RELATED"/>
    <property type="match status" value="1"/>
</dbReference>
<dbReference type="PROSITE" id="PS51898">
    <property type="entry name" value="TYR_RECOMBINASE"/>
    <property type="match status" value="1"/>
</dbReference>
<dbReference type="GO" id="GO:0006310">
    <property type="term" value="P:DNA recombination"/>
    <property type="evidence" value="ECO:0007669"/>
    <property type="project" value="UniProtKB-KW"/>
</dbReference>
<dbReference type="CDD" id="cd00397">
    <property type="entry name" value="DNA_BRE_C"/>
    <property type="match status" value="1"/>
</dbReference>
<keyword evidence="4" id="KW-0233">DNA recombination</keyword>
<name>D6SLB3_9BACT</name>
<dbReference type="InterPro" id="IPR011010">
    <property type="entry name" value="DNA_brk_join_enz"/>
</dbReference>
<evidence type="ECO:0000256" key="1">
    <source>
        <dbReference type="ARBA" id="ARBA00008857"/>
    </source>
</evidence>
<accession>D6SLB3</accession>
<dbReference type="InterPro" id="IPR004107">
    <property type="entry name" value="Integrase_SAM-like_N"/>
</dbReference>
<feature type="domain" description="Tyr recombinase" evidence="6">
    <location>
        <begin position="107"/>
        <end position="275"/>
    </location>
</feature>
<evidence type="ECO:0000313" key="9">
    <source>
        <dbReference type="Proteomes" id="UP000005496"/>
    </source>
</evidence>
<dbReference type="OrthoDB" id="5418315at2"/>
<feature type="domain" description="Core-binding (CB)" evidence="7">
    <location>
        <begin position="1"/>
        <end position="81"/>
    </location>
</feature>
<dbReference type="eggNOG" id="COG0582">
    <property type="taxonomic scope" value="Bacteria"/>
</dbReference>
<comment type="caution">
    <text evidence="8">The sequence shown here is derived from an EMBL/GenBank/DDBJ whole genome shotgun (WGS) entry which is preliminary data.</text>
</comment>
<dbReference type="EMBL" id="ACJN02000001">
    <property type="protein sequence ID" value="EFI35474.1"/>
    <property type="molecule type" value="Genomic_DNA"/>
</dbReference>
<dbReference type="Pfam" id="PF00589">
    <property type="entry name" value="Phage_integrase"/>
    <property type="match status" value="1"/>
</dbReference>
<proteinExistence type="inferred from homology"/>
<reference evidence="8" key="1">
    <citation type="submission" date="2010-05" db="EMBL/GenBank/DDBJ databases">
        <title>The draft genome of Desulfonatronospira thiodismutans ASO3-1.</title>
        <authorList>
            <consortium name="US DOE Joint Genome Institute (JGI-PGF)"/>
            <person name="Lucas S."/>
            <person name="Copeland A."/>
            <person name="Lapidus A."/>
            <person name="Cheng J.-F."/>
            <person name="Bruce D."/>
            <person name="Goodwin L."/>
            <person name="Pitluck S."/>
            <person name="Chertkov O."/>
            <person name="Brettin T."/>
            <person name="Detter J.C."/>
            <person name="Han C."/>
            <person name="Land M.L."/>
            <person name="Hauser L."/>
            <person name="Kyrpides N."/>
            <person name="Mikhailova N."/>
            <person name="Muyzer G."/>
            <person name="Woyke T."/>
        </authorList>
    </citation>
    <scope>NUCLEOTIDE SEQUENCE [LARGE SCALE GENOMIC DNA]</scope>
    <source>
        <strain evidence="8">ASO3-1</strain>
    </source>
</reference>
<dbReference type="SUPFAM" id="SSF56349">
    <property type="entry name" value="DNA breaking-rejoining enzymes"/>
    <property type="match status" value="1"/>
</dbReference>
<dbReference type="InterPro" id="IPR013762">
    <property type="entry name" value="Integrase-like_cat_sf"/>
</dbReference>
<keyword evidence="9" id="KW-1185">Reference proteome</keyword>
<evidence type="ECO:0000256" key="2">
    <source>
        <dbReference type="ARBA" id="ARBA00022908"/>
    </source>
</evidence>
<dbReference type="Gene3D" id="1.10.150.130">
    <property type="match status" value="1"/>
</dbReference>
<keyword evidence="3 5" id="KW-0238">DNA-binding</keyword>
<dbReference type="Gene3D" id="1.10.443.10">
    <property type="entry name" value="Intergrase catalytic core"/>
    <property type="match status" value="1"/>
</dbReference>
<dbReference type="InterPro" id="IPR010998">
    <property type="entry name" value="Integrase_recombinase_N"/>
</dbReference>
<evidence type="ECO:0000256" key="5">
    <source>
        <dbReference type="PROSITE-ProRule" id="PRU01248"/>
    </source>
</evidence>
<dbReference type="AlphaFoldDB" id="D6SLB3"/>
<dbReference type="PROSITE" id="PS51900">
    <property type="entry name" value="CB"/>
    <property type="match status" value="1"/>
</dbReference>
<evidence type="ECO:0000259" key="6">
    <source>
        <dbReference type="PROSITE" id="PS51898"/>
    </source>
</evidence>
<dbReference type="GO" id="GO:0003677">
    <property type="term" value="F:DNA binding"/>
    <property type="evidence" value="ECO:0007669"/>
    <property type="project" value="UniProtKB-UniRule"/>
</dbReference>
<keyword evidence="2" id="KW-0229">DNA integration</keyword>